<evidence type="ECO:0000313" key="5">
    <source>
        <dbReference type="EMBL" id="TDE47094.1"/>
    </source>
</evidence>
<dbReference type="OrthoDB" id="952277at2"/>
<dbReference type="SMART" id="SM00342">
    <property type="entry name" value="HTH_ARAC"/>
    <property type="match status" value="1"/>
</dbReference>
<dbReference type="Gene3D" id="3.30.70.100">
    <property type="match status" value="1"/>
</dbReference>
<keyword evidence="2" id="KW-0238">DNA-binding</keyword>
<proteinExistence type="predicted"/>
<evidence type="ECO:0000256" key="1">
    <source>
        <dbReference type="ARBA" id="ARBA00023015"/>
    </source>
</evidence>
<feature type="domain" description="HTH araC/xylS-type" evidence="4">
    <location>
        <begin position="97"/>
        <end position="176"/>
    </location>
</feature>
<dbReference type="InterPro" id="IPR018062">
    <property type="entry name" value="HTH_AraC-typ_CS"/>
</dbReference>
<dbReference type="Pfam" id="PF12833">
    <property type="entry name" value="HTH_18"/>
    <property type="match status" value="1"/>
</dbReference>
<dbReference type="GO" id="GO:0003700">
    <property type="term" value="F:DNA-binding transcription factor activity"/>
    <property type="evidence" value="ECO:0007669"/>
    <property type="project" value="InterPro"/>
</dbReference>
<gene>
    <name evidence="5" type="ORF">E0I26_03125</name>
</gene>
<dbReference type="Proteomes" id="UP000294814">
    <property type="component" value="Unassembled WGS sequence"/>
</dbReference>
<accession>A0A4V2Z9T4</accession>
<dbReference type="InterPro" id="IPR018060">
    <property type="entry name" value="HTH_AraC"/>
</dbReference>
<reference evidence="5 6" key="1">
    <citation type="submission" date="2019-03" db="EMBL/GenBank/DDBJ databases">
        <title>Novel species of Flavobacterium.</title>
        <authorList>
            <person name="Liu Q."/>
            <person name="Xin Y.-H."/>
        </authorList>
    </citation>
    <scope>NUCLEOTIDE SEQUENCE [LARGE SCALE GENOMIC DNA]</scope>
    <source>
        <strain evidence="5 6">LB3P52</strain>
    </source>
</reference>
<dbReference type="Gene3D" id="1.10.10.60">
    <property type="entry name" value="Homeodomain-like"/>
    <property type="match status" value="1"/>
</dbReference>
<dbReference type="PROSITE" id="PS00041">
    <property type="entry name" value="HTH_ARAC_FAMILY_1"/>
    <property type="match status" value="1"/>
</dbReference>
<keyword evidence="1" id="KW-0805">Transcription regulation</keyword>
<evidence type="ECO:0000313" key="6">
    <source>
        <dbReference type="Proteomes" id="UP000294814"/>
    </source>
</evidence>
<dbReference type="SUPFAM" id="SSF46689">
    <property type="entry name" value="Homeodomain-like"/>
    <property type="match status" value="1"/>
</dbReference>
<protein>
    <submittedName>
        <fullName evidence="5">AraC family transcriptional regulator</fullName>
    </submittedName>
</protein>
<organism evidence="5 6">
    <name type="scientific">Flavobacterium rhamnosiphilum</name>
    <dbReference type="NCBI Taxonomy" id="2541724"/>
    <lineage>
        <taxon>Bacteria</taxon>
        <taxon>Pseudomonadati</taxon>
        <taxon>Bacteroidota</taxon>
        <taxon>Flavobacteriia</taxon>
        <taxon>Flavobacteriales</taxon>
        <taxon>Flavobacteriaceae</taxon>
        <taxon>Flavobacterium</taxon>
    </lineage>
</organism>
<sequence length="187" mass="21838">MLRLHIKNMVCNRCIMVVKSELEKFGLHTVSVELGEVEILEDLNKGKEQELNEKLLVLGFEIIDDKKSRVVEKVKNLIVELVHFKDNRFKTNLSDYIVAAIGQDYSYISNLFSLQEITTIEQYYILQKIERVKELIVYDELSLNEIAFQLNYSSASHLSKQFKKVTGLTPTFFKNLKEQKRHPLDNL</sequence>
<dbReference type="PANTHER" id="PTHR43280:SF2">
    <property type="entry name" value="HTH-TYPE TRANSCRIPTIONAL REGULATOR EXSA"/>
    <property type="match status" value="1"/>
</dbReference>
<keyword evidence="3" id="KW-0804">Transcription</keyword>
<dbReference type="PROSITE" id="PS01124">
    <property type="entry name" value="HTH_ARAC_FAMILY_2"/>
    <property type="match status" value="1"/>
</dbReference>
<dbReference type="AlphaFoldDB" id="A0A4V2Z9T4"/>
<dbReference type="EMBL" id="SMLG01000001">
    <property type="protein sequence ID" value="TDE47094.1"/>
    <property type="molecule type" value="Genomic_DNA"/>
</dbReference>
<evidence type="ECO:0000259" key="4">
    <source>
        <dbReference type="PROSITE" id="PS01124"/>
    </source>
</evidence>
<comment type="caution">
    <text evidence="5">The sequence shown here is derived from an EMBL/GenBank/DDBJ whole genome shotgun (WGS) entry which is preliminary data.</text>
</comment>
<dbReference type="PANTHER" id="PTHR43280">
    <property type="entry name" value="ARAC-FAMILY TRANSCRIPTIONAL REGULATOR"/>
    <property type="match status" value="1"/>
</dbReference>
<evidence type="ECO:0000256" key="3">
    <source>
        <dbReference type="ARBA" id="ARBA00023163"/>
    </source>
</evidence>
<keyword evidence="6" id="KW-1185">Reference proteome</keyword>
<evidence type="ECO:0000256" key="2">
    <source>
        <dbReference type="ARBA" id="ARBA00023125"/>
    </source>
</evidence>
<dbReference type="InterPro" id="IPR009057">
    <property type="entry name" value="Homeodomain-like_sf"/>
</dbReference>
<name>A0A4V2Z9T4_9FLAO</name>
<dbReference type="GO" id="GO:0043565">
    <property type="term" value="F:sequence-specific DNA binding"/>
    <property type="evidence" value="ECO:0007669"/>
    <property type="project" value="InterPro"/>
</dbReference>